<feature type="non-terminal residue" evidence="2">
    <location>
        <position position="1"/>
    </location>
</feature>
<accession>A0A1X0ND48</accession>
<name>A0A1X0ND48_9TRYP</name>
<evidence type="ECO:0000313" key="2">
    <source>
        <dbReference type="EMBL" id="ORC80085.1"/>
    </source>
</evidence>
<dbReference type="AlphaFoldDB" id="A0A1X0ND48"/>
<dbReference type="VEuPathDB" id="TriTrypDB:TM35_001821010"/>
<feature type="region of interest" description="Disordered" evidence="1">
    <location>
        <begin position="1"/>
        <end position="102"/>
    </location>
</feature>
<dbReference type="GeneID" id="39991757"/>
<sequence length="102" mass="9981">AGTPPTTGKCSSLPGPTPPSAPLTPGPANPKSAQDSGKASCLDEGESDDNCHSESADTSCSSTPSDSTVGHTCPQTAVQKPNHDELGAAAAPPGERGEQGPS</sequence>
<feature type="compositionally biased region" description="Pro residues" evidence="1">
    <location>
        <begin position="15"/>
        <end position="28"/>
    </location>
</feature>
<organism evidence="2 3">
    <name type="scientific">Trypanosoma theileri</name>
    <dbReference type="NCBI Taxonomy" id="67003"/>
    <lineage>
        <taxon>Eukaryota</taxon>
        <taxon>Discoba</taxon>
        <taxon>Euglenozoa</taxon>
        <taxon>Kinetoplastea</taxon>
        <taxon>Metakinetoplastina</taxon>
        <taxon>Trypanosomatida</taxon>
        <taxon>Trypanosomatidae</taxon>
        <taxon>Trypanosoma</taxon>
    </lineage>
</organism>
<reference evidence="2 3" key="1">
    <citation type="submission" date="2017-03" db="EMBL/GenBank/DDBJ databases">
        <title>An alternative strategy for trypanosome survival in the mammalian bloodstream revealed through genome and transcriptome analysis of the ubiquitous bovine parasite Trypanosoma (Megatrypanum) theileri.</title>
        <authorList>
            <person name="Kelly S."/>
            <person name="Ivens A."/>
            <person name="Mott A."/>
            <person name="O'Neill E."/>
            <person name="Emms D."/>
            <person name="Macleod O."/>
            <person name="Voorheis P."/>
            <person name="Matthews J."/>
            <person name="Matthews K."/>
            <person name="Carrington M."/>
        </authorList>
    </citation>
    <scope>NUCLEOTIDE SEQUENCE [LARGE SCALE GENOMIC DNA]</scope>
    <source>
        <strain evidence="2">Edinburgh</strain>
    </source>
</reference>
<dbReference type="RefSeq" id="XP_028876730.1">
    <property type="nucleotide sequence ID" value="XM_029031977.1"/>
</dbReference>
<keyword evidence="3" id="KW-1185">Reference proteome</keyword>
<gene>
    <name evidence="2" type="ORF">TM35_001821010</name>
</gene>
<proteinExistence type="predicted"/>
<evidence type="ECO:0000256" key="1">
    <source>
        <dbReference type="SAM" id="MobiDB-lite"/>
    </source>
</evidence>
<feature type="compositionally biased region" description="Polar residues" evidence="1">
    <location>
        <begin position="1"/>
        <end position="10"/>
    </location>
</feature>
<dbReference type="EMBL" id="NBCO01000182">
    <property type="protein sequence ID" value="ORC80085.1"/>
    <property type="molecule type" value="Genomic_DNA"/>
</dbReference>
<dbReference type="Proteomes" id="UP000192257">
    <property type="component" value="Unassembled WGS sequence"/>
</dbReference>
<evidence type="ECO:0000313" key="3">
    <source>
        <dbReference type="Proteomes" id="UP000192257"/>
    </source>
</evidence>
<feature type="compositionally biased region" description="Low complexity" evidence="1">
    <location>
        <begin position="56"/>
        <end position="68"/>
    </location>
</feature>
<protein>
    <submittedName>
        <fullName evidence="2">Uncharacterized protein</fullName>
    </submittedName>
</protein>
<feature type="non-terminal residue" evidence="2">
    <location>
        <position position="102"/>
    </location>
</feature>
<comment type="caution">
    <text evidence="2">The sequence shown here is derived from an EMBL/GenBank/DDBJ whole genome shotgun (WGS) entry which is preliminary data.</text>
</comment>
<feature type="compositionally biased region" description="Polar residues" evidence="1">
    <location>
        <begin position="69"/>
        <end position="79"/>
    </location>
</feature>